<keyword evidence="8 11" id="KW-0012">Acyltransferase</keyword>
<evidence type="ECO:0000256" key="7">
    <source>
        <dbReference type="ARBA" id="ARBA00023133"/>
    </source>
</evidence>
<proteinExistence type="inferred from homology"/>
<evidence type="ECO:0000256" key="2">
    <source>
        <dbReference type="ARBA" id="ARBA00005029"/>
    </source>
</evidence>
<dbReference type="PANTHER" id="PTHR13693:SF102">
    <property type="entry name" value="2-AMINO-3-KETOBUTYRATE COENZYME A LIGASE, MITOCHONDRIAL"/>
    <property type="match status" value="1"/>
</dbReference>
<name>A0ABQ4S6T2_9HYPH</name>
<dbReference type="InterPro" id="IPR015422">
    <property type="entry name" value="PyrdxlP-dep_Trfase_small"/>
</dbReference>
<organism evidence="13 14">
    <name type="scientific">Methylobacterium iners</name>
    <dbReference type="NCBI Taxonomy" id="418707"/>
    <lineage>
        <taxon>Bacteria</taxon>
        <taxon>Pseudomonadati</taxon>
        <taxon>Pseudomonadota</taxon>
        <taxon>Alphaproteobacteria</taxon>
        <taxon>Hyphomicrobiales</taxon>
        <taxon>Methylobacteriaceae</taxon>
        <taxon>Methylobacterium</taxon>
    </lineage>
</organism>
<comment type="catalytic activity">
    <reaction evidence="9 11">
        <text>succinyl-CoA + glycine + H(+) = 5-aminolevulinate + CO2 + CoA</text>
        <dbReference type="Rhea" id="RHEA:12921"/>
        <dbReference type="ChEBI" id="CHEBI:15378"/>
        <dbReference type="ChEBI" id="CHEBI:16526"/>
        <dbReference type="ChEBI" id="CHEBI:57287"/>
        <dbReference type="ChEBI" id="CHEBI:57292"/>
        <dbReference type="ChEBI" id="CHEBI:57305"/>
        <dbReference type="ChEBI" id="CHEBI:356416"/>
        <dbReference type="EC" id="2.3.1.37"/>
    </reaction>
</comment>
<comment type="subunit">
    <text evidence="4">Homodimer.</text>
</comment>
<dbReference type="Gene3D" id="3.40.640.10">
    <property type="entry name" value="Type I PLP-dependent aspartate aminotransferase-like (Major domain)"/>
    <property type="match status" value="1"/>
</dbReference>
<keyword evidence="6 10" id="KW-0663">Pyridoxal phosphate</keyword>
<evidence type="ECO:0000256" key="5">
    <source>
        <dbReference type="ARBA" id="ARBA00022679"/>
    </source>
</evidence>
<evidence type="ECO:0000256" key="6">
    <source>
        <dbReference type="ARBA" id="ARBA00022898"/>
    </source>
</evidence>
<reference evidence="13" key="2">
    <citation type="submission" date="2021-08" db="EMBL/GenBank/DDBJ databases">
        <authorList>
            <person name="Tani A."/>
            <person name="Ola A."/>
            <person name="Ogura Y."/>
            <person name="Katsura K."/>
            <person name="Hayashi T."/>
        </authorList>
    </citation>
    <scope>NUCLEOTIDE SEQUENCE</scope>
    <source>
        <strain evidence="13">DSM 19015</strain>
    </source>
</reference>
<dbReference type="EMBL" id="BPQP01000116">
    <property type="protein sequence ID" value="GJD97832.1"/>
    <property type="molecule type" value="Genomic_DNA"/>
</dbReference>
<evidence type="ECO:0000256" key="11">
    <source>
        <dbReference type="RuleBase" id="RU910713"/>
    </source>
</evidence>
<dbReference type="PANTHER" id="PTHR13693">
    <property type="entry name" value="CLASS II AMINOTRANSFERASE/8-AMINO-7-OXONONANOATE SYNTHASE"/>
    <property type="match status" value="1"/>
</dbReference>
<dbReference type="PROSITE" id="PS00599">
    <property type="entry name" value="AA_TRANSFER_CLASS_2"/>
    <property type="match status" value="1"/>
</dbReference>
<dbReference type="Gene3D" id="3.90.1150.10">
    <property type="entry name" value="Aspartate Aminotransferase, domain 1"/>
    <property type="match status" value="1"/>
</dbReference>
<dbReference type="CDD" id="cd06454">
    <property type="entry name" value="KBL_like"/>
    <property type="match status" value="1"/>
</dbReference>
<reference evidence="13" key="1">
    <citation type="journal article" date="2021" name="Front. Microbiol.">
        <title>Comprehensive Comparative Genomics and Phenotyping of Methylobacterium Species.</title>
        <authorList>
            <person name="Alessa O."/>
            <person name="Ogura Y."/>
            <person name="Fujitani Y."/>
            <person name="Takami H."/>
            <person name="Hayashi T."/>
            <person name="Sahin N."/>
            <person name="Tani A."/>
        </authorList>
    </citation>
    <scope>NUCLEOTIDE SEQUENCE</scope>
    <source>
        <strain evidence="13">DSM 19015</strain>
    </source>
</reference>
<evidence type="ECO:0000256" key="9">
    <source>
        <dbReference type="ARBA" id="ARBA00047654"/>
    </source>
</evidence>
<dbReference type="Proteomes" id="UP001055125">
    <property type="component" value="Unassembled WGS sequence"/>
</dbReference>
<keyword evidence="5 11" id="KW-0808">Transferase</keyword>
<keyword evidence="7 11" id="KW-0350">Heme biosynthesis</keyword>
<comment type="similarity">
    <text evidence="3 10">Belongs to the class-II pyridoxal-phosphate-dependent aminotransferase family.</text>
</comment>
<evidence type="ECO:0000256" key="4">
    <source>
        <dbReference type="ARBA" id="ARBA00011738"/>
    </source>
</evidence>
<dbReference type="Pfam" id="PF00155">
    <property type="entry name" value="Aminotran_1_2"/>
    <property type="match status" value="1"/>
</dbReference>
<dbReference type="EC" id="2.3.1.37" evidence="11"/>
<sequence>MNCSHLCQKIKSIGATSLTEAERKPVLLYCRNNGWQAGRIFDGKWVDSATLMEELSPTHFLPRECLSKPSDFNEDTIRNYYSEPNYDFYFTNELDKLRNEKRYREFVDIERIAGQFPEAVWHSSEGERKVTVWCSNDYLGMGQNPAVIEAMVSTARRNGVGAGGTRNISGNSHPIVALEREIASLHNKEAALVFSSGYVSNQAAISTIARLIRNCLIISDAGNHNSIIEGIRQSGCDKVIFRHNDLDHLELILRGAKDRAKIVVFESVYSMDGDVAPIADICRLARRYGAMTYLDEIHAVGMYGARGAGIAEAEGVEDLIDILEGTLAKAFGVVGGYIAASSSIVDVVRSCAPSFIFTSALPPASAAAATASIRHLKISEQERAAQKRQVAKVKSMLTKANLPVVDNGTHIVPVLVREAQACKSAADRLLDKHGIYIQPINYPTVPKGLERLRITPSPLHSDAQILTLVDALEEVWTTLGLKRTAWQAAAE</sequence>
<comment type="pathway">
    <text evidence="2 11">Porphyrin-containing compound metabolism; protoporphyrin-IX biosynthesis; 5-aminolevulinate from glycine: step 1/1.</text>
</comment>
<evidence type="ECO:0000313" key="14">
    <source>
        <dbReference type="Proteomes" id="UP001055125"/>
    </source>
</evidence>
<dbReference type="InterPro" id="IPR010961">
    <property type="entry name" value="4pyrrol_synth_NH2levulA_synth"/>
</dbReference>
<accession>A0ABQ4S6T2</accession>
<keyword evidence="14" id="KW-1185">Reference proteome</keyword>
<dbReference type="InterPro" id="IPR004839">
    <property type="entry name" value="Aminotransferase_I/II_large"/>
</dbReference>
<dbReference type="InterPro" id="IPR050087">
    <property type="entry name" value="AON_synthase_class-II"/>
</dbReference>
<dbReference type="InterPro" id="IPR015421">
    <property type="entry name" value="PyrdxlP-dep_Trfase_major"/>
</dbReference>
<evidence type="ECO:0000259" key="12">
    <source>
        <dbReference type="Pfam" id="PF00155"/>
    </source>
</evidence>
<evidence type="ECO:0000256" key="10">
    <source>
        <dbReference type="RuleBase" id="RU003693"/>
    </source>
</evidence>
<protein>
    <recommendedName>
        <fullName evidence="11">5-aminolevulinate synthase</fullName>
        <ecNumber evidence="11">2.3.1.37</ecNumber>
    </recommendedName>
    <alternativeName>
        <fullName evidence="11">5-aminolevulinic acid synthase</fullName>
    </alternativeName>
    <alternativeName>
        <fullName evidence="11">Delta-ALA synthase</fullName>
    </alternativeName>
    <alternativeName>
        <fullName evidence="11">Delta-aminolevulinate synthase</fullName>
    </alternativeName>
</protein>
<evidence type="ECO:0000256" key="3">
    <source>
        <dbReference type="ARBA" id="ARBA00008392"/>
    </source>
</evidence>
<evidence type="ECO:0000256" key="8">
    <source>
        <dbReference type="ARBA" id="ARBA00023315"/>
    </source>
</evidence>
<dbReference type="NCBIfam" id="TIGR01821">
    <property type="entry name" value="5aminolev_synth"/>
    <property type="match status" value="1"/>
</dbReference>
<evidence type="ECO:0000256" key="1">
    <source>
        <dbReference type="ARBA" id="ARBA00001933"/>
    </source>
</evidence>
<dbReference type="InterPro" id="IPR015424">
    <property type="entry name" value="PyrdxlP-dep_Trfase"/>
</dbReference>
<dbReference type="InterPro" id="IPR001917">
    <property type="entry name" value="Aminotrans_II_pyridoxalP_BS"/>
</dbReference>
<comment type="cofactor">
    <cofactor evidence="1 10">
        <name>pyridoxal 5'-phosphate</name>
        <dbReference type="ChEBI" id="CHEBI:597326"/>
    </cofactor>
</comment>
<comment type="caution">
    <text evidence="13">The sequence shown here is derived from an EMBL/GenBank/DDBJ whole genome shotgun (WGS) entry which is preliminary data.</text>
</comment>
<evidence type="ECO:0000313" key="13">
    <source>
        <dbReference type="EMBL" id="GJD97832.1"/>
    </source>
</evidence>
<feature type="domain" description="Aminotransferase class I/classII large" evidence="12">
    <location>
        <begin position="129"/>
        <end position="472"/>
    </location>
</feature>
<gene>
    <name evidence="13" type="primary">hemA_3</name>
    <name evidence="13" type="ORF">OCOJLMKI_5071</name>
</gene>
<dbReference type="SUPFAM" id="SSF53383">
    <property type="entry name" value="PLP-dependent transferases"/>
    <property type="match status" value="1"/>
</dbReference>